<evidence type="ECO:0000256" key="1">
    <source>
        <dbReference type="SAM" id="MobiDB-lite"/>
    </source>
</evidence>
<keyword evidence="5" id="KW-1185">Reference proteome</keyword>
<evidence type="ECO:0000313" key="5">
    <source>
        <dbReference type="Proteomes" id="UP000014463"/>
    </source>
</evidence>
<feature type="domain" description="Toxin VasX N-terminal region" evidence="3">
    <location>
        <begin position="134"/>
        <end position="244"/>
    </location>
</feature>
<sequence>MSDEIRHGPLSEAGPACEPKTLFVQVMGKAHPEGQNIVLFDRYRGGYIREPAKEGLESLPAPNSVLHKWRWEGTRPVDIHLEIASESGEPIRLPLFESLWESSRQERYQDNIVQPVMPMALWHAVEGNERHALPLRSGYLYLFYREALWREIEVTANADTGQLEFRDIDLAAHRGDDERYQDDRRPAAGVALAEVWLPHRERERYLNGTVEIAFSEVQWSAARLNYLLDDSRACRTRCHTLNLSSTNDYASLGRLYSLSQEEPQRLRVPFVEQQVARPERVTRDLAGEYLPQLADQAWNEGHAFGDAQRAVQYAQEARDPDSLLYLNAKARIDALTALSAHDAGEPSPDDTLWQGESGKDCLTDASSRGIPGVLIADPLFALRQALSGCRASLQYLQAIPGLAAQDDFYECAALVNQTILPRQHRGGGANDLHRFAECADLSDTGELQRLLRSAQREVGRAQLAAYQSRLHRLLLSRETTALLADLFSLEGHDYVGAYALMADLLEALRVAPEQADALYPEPLTTPSPEQRFLVDVLKEGSGYTLHALLFPSDDVSSLAAPLSLPEEEHNPGDGRVRLKALAGQAELEVPGATDDIQLLETALLAGLANDSAFPWSGELKRWANAVDLIMGRFAEYGMALSEQMATAALAVPAQRLARVGLAELLGDVTARQRAGVPANAVILGVQDSAGGIVNGLSETERLTPARAMGLAGAANAIGDQNLTVLVAEPDAKAAQLSRRVRQHAERARDLGRATEAIRLPYVLVVFEFFNLRQELSSYELNQTTRGAFGAGSAALDLTIASFKVLEFYGERHNRLNALRTRGISREFPLGEALRRSQSTVLSALGGQLRGVISVVNFVGVAAGLLTSALLAVDAWQRFQHGNLGAGIALSVAAASTAVVAGTALFKTSPLWLGLGPVGWIALGLSVAAVLASLWLMDNELEEWLRLGPFGTNERYAWRRDPAAAFDRLVSLFAGIRIRIDAIGLATPESVAADSARRPAIGVLSTVPPVRYVESLAAENALCNVPGPLANTRVVVKSNIPGLAEGWEQVAKMRFQIVTERKYEYRKDGYSQWMEERRRWSDPVPPLFERSTTDGREYYLWLPPPEVTPGNWWRAERRTRCELAVRVQWRQPHSASDALPRLLPAPGPTETPSVAESLQPDFERTDQPYWADETTHRDDRESHG</sequence>
<proteinExistence type="predicted"/>
<dbReference type="STRING" id="1121939.L861_12645"/>
<dbReference type="AlphaFoldDB" id="S2KFD9"/>
<accession>S2KFD9</accession>
<dbReference type="RefSeq" id="WP_016418222.1">
    <property type="nucleotide sequence ID" value="NZ_KE332393.1"/>
</dbReference>
<dbReference type="Proteomes" id="UP000014463">
    <property type="component" value="Unassembled WGS sequence"/>
</dbReference>
<dbReference type="CDD" id="cd20705">
    <property type="entry name" value="MIX_I"/>
    <property type="match status" value="1"/>
</dbReference>
<keyword evidence="2" id="KW-0812">Transmembrane</keyword>
<feature type="transmembrane region" description="Helical" evidence="2">
    <location>
        <begin position="850"/>
        <end position="871"/>
    </location>
</feature>
<keyword evidence="2" id="KW-1133">Transmembrane helix</keyword>
<dbReference type="InterPro" id="IPR046864">
    <property type="entry name" value="VasX_N"/>
</dbReference>
<feature type="transmembrane region" description="Helical" evidence="2">
    <location>
        <begin position="917"/>
        <end position="936"/>
    </location>
</feature>
<evidence type="ECO:0000256" key="2">
    <source>
        <dbReference type="SAM" id="Phobius"/>
    </source>
</evidence>
<protein>
    <recommendedName>
        <fullName evidence="3">Toxin VasX N-terminal region domain-containing protein</fullName>
    </recommendedName>
</protein>
<feature type="transmembrane region" description="Helical" evidence="2">
    <location>
        <begin position="883"/>
        <end position="905"/>
    </location>
</feature>
<dbReference type="Pfam" id="PF20249">
    <property type="entry name" value="VasX_N"/>
    <property type="match status" value="1"/>
</dbReference>
<dbReference type="OrthoDB" id="5406083at2"/>
<dbReference type="PATRIC" id="fig|1121939.11.peg.3707"/>
<gene>
    <name evidence="4" type="ORF">L861_12645</name>
</gene>
<evidence type="ECO:0000313" key="4">
    <source>
        <dbReference type="EMBL" id="EPC00635.1"/>
    </source>
</evidence>
<reference evidence="4 5" key="1">
    <citation type="journal article" date="2013" name="Genome Announc.">
        <title>Draft genome sequence of the moderately halophilic gammaproteobacterium Halomonas anticariensis FP35.</title>
        <authorList>
            <person name="Tahrioui A."/>
            <person name="Quesada E."/>
            <person name="Llamas I."/>
        </authorList>
    </citation>
    <scope>NUCLEOTIDE SEQUENCE [LARGE SCALE GENOMIC DNA]</scope>
    <source>
        <strain evidence="5">DSM 16096 / CECT 5854 / LMG 22089 / FP35</strain>
    </source>
</reference>
<keyword evidence="2" id="KW-0472">Membrane</keyword>
<feature type="region of interest" description="Disordered" evidence="1">
    <location>
        <begin position="1136"/>
        <end position="1183"/>
    </location>
</feature>
<feature type="compositionally biased region" description="Basic and acidic residues" evidence="1">
    <location>
        <begin position="1172"/>
        <end position="1183"/>
    </location>
</feature>
<dbReference type="EMBL" id="ASTJ01000039">
    <property type="protein sequence ID" value="EPC00635.1"/>
    <property type="molecule type" value="Genomic_DNA"/>
</dbReference>
<name>S2KFD9_LITA3</name>
<evidence type="ECO:0000259" key="3">
    <source>
        <dbReference type="Pfam" id="PF20249"/>
    </source>
</evidence>
<comment type="caution">
    <text evidence="4">The sequence shown here is derived from an EMBL/GenBank/DDBJ whole genome shotgun (WGS) entry which is preliminary data.</text>
</comment>
<organism evidence="4 5">
    <name type="scientific">Litchfieldella anticariensis (strain DSM 16096 / CECT 5854 / CIP 108499 / LMG 22089 / FP35)</name>
    <name type="common">Halomonas anticariensis</name>
    <dbReference type="NCBI Taxonomy" id="1121939"/>
    <lineage>
        <taxon>Bacteria</taxon>
        <taxon>Pseudomonadati</taxon>
        <taxon>Pseudomonadota</taxon>
        <taxon>Gammaproteobacteria</taxon>
        <taxon>Oceanospirillales</taxon>
        <taxon>Halomonadaceae</taxon>
        <taxon>Litchfieldella</taxon>
    </lineage>
</organism>